<comment type="caution">
    <text evidence="1">The sequence shown here is derived from an EMBL/GenBank/DDBJ whole genome shotgun (WGS) entry which is preliminary data.</text>
</comment>
<gene>
    <name evidence="1" type="ORF">FQA47_019979</name>
</gene>
<reference evidence="1" key="1">
    <citation type="journal article" name="BMC Genomics">
        <title>Long-read sequencing and de novo genome assembly of marine medaka (Oryzias melastigma).</title>
        <authorList>
            <person name="Liang P."/>
            <person name="Saqib H.S.A."/>
            <person name="Ni X."/>
            <person name="Shen Y."/>
        </authorList>
    </citation>
    <scope>NUCLEOTIDE SEQUENCE</scope>
    <source>
        <strain evidence="1">Bigg-433</strain>
    </source>
</reference>
<dbReference type="EMBL" id="WKFB01000223">
    <property type="protein sequence ID" value="KAF6730989.1"/>
    <property type="molecule type" value="Genomic_DNA"/>
</dbReference>
<evidence type="ECO:0000313" key="1">
    <source>
        <dbReference type="EMBL" id="KAF6730989.1"/>
    </source>
</evidence>
<dbReference type="Proteomes" id="UP000646548">
    <property type="component" value="Unassembled WGS sequence"/>
</dbReference>
<evidence type="ECO:0000313" key="2">
    <source>
        <dbReference type="Proteomes" id="UP000646548"/>
    </source>
</evidence>
<name>A0A834CNN9_ORYME</name>
<accession>A0A834CNN9</accession>
<dbReference type="AlphaFoldDB" id="A0A834CNN9"/>
<organism evidence="1 2">
    <name type="scientific">Oryzias melastigma</name>
    <name type="common">Marine medaka</name>
    <dbReference type="NCBI Taxonomy" id="30732"/>
    <lineage>
        <taxon>Eukaryota</taxon>
        <taxon>Metazoa</taxon>
        <taxon>Chordata</taxon>
        <taxon>Craniata</taxon>
        <taxon>Vertebrata</taxon>
        <taxon>Euteleostomi</taxon>
        <taxon>Actinopterygii</taxon>
        <taxon>Neopterygii</taxon>
        <taxon>Teleostei</taxon>
        <taxon>Neoteleostei</taxon>
        <taxon>Acanthomorphata</taxon>
        <taxon>Ovalentaria</taxon>
        <taxon>Atherinomorphae</taxon>
        <taxon>Beloniformes</taxon>
        <taxon>Adrianichthyidae</taxon>
        <taxon>Oryziinae</taxon>
        <taxon>Oryzias</taxon>
    </lineage>
</organism>
<protein>
    <submittedName>
        <fullName evidence="1">Uncharacterized protein</fullName>
    </submittedName>
</protein>
<sequence length="130" mass="14912">MKELYDDNKRLRDCVSDKRGRCSCTCRERGYQDTDPEEEKTKRLSVGTLTVLEDDRSSPRANVLNLAVVVEDTIILEELSDLPTGFAYLFGLIYASNIQYPKGLRGWVCLYERAPPDQTPSFAVEEREDR</sequence>
<proteinExistence type="predicted"/>